<dbReference type="Pfam" id="PF07969">
    <property type="entry name" value="Amidohydro_3"/>
    <property type="match status" value="1"/>
</dbReference>
<gene>
    <name evidence="2" type="ORF">UFOPK2646_00711</name>
</gene>
<dbReference type="Gene3D" id="3.10.310.70">
    <property type="match status" value="1"/>
</dbReference>
<dbReference type="AlphaFoldDB" id="A0A6J6Q613"/>
<dbReference type="InterPro" id="IPR011059">
    <property type="entry name" value="Metal-dep_hydrolase_composite"/>
</dbReference>
<dbReference type="Gene3D" id="2.30.40.10">
    <property type="entry name" value="Urease, subunit C, domain 1"/>
    <property type="match status" value="1"/>
</dbReference>
<dbReference type="SUPFAM" id="SSF51556">
    <property type="entry name" value="Metallo-dependent hydrolases"/>
    <property type="match status" value="1"/>
</dbReference>
<dbReference type="InterPro" id="IPR033932">
    <property type="entry name" value="YtcJ-like"/>
</dbReference>
<dbReference type="SUPFAM" id="SSF51338">
    <property type="entry name" value="Composite domain of metallo-dependent hydrolases"/>
    <property type="match status" value="1"/>
</dbReference>
<dbReference type="Gene3D" id="3.20.20.140">
    <property type="entry name" value="Metal-dependent hydrolases"/>
    <property type="match status" value="1"/>
</dbReference>
<dbReference type="PANTHER" id="PTHR22642:SF2">
    <property type="entry name" value="PROTEIN LONG AFTER FAR-RED 3"/>
    <property type="match status" value="1"/>
</dbReference>
<accession>A0A6J6Q613</accession>
<dbReference type="GO" id="GO:0016810">
    <property type="term" value="F:hydrolase activity, acting on carbon-nitrogen (but not peptide) bonds"/>
    <property type="evidence" value="ECO:0007669"/>
    <property type="project" value="InterPro"/>
</dbReference>
<evidence type="ECO:0000313" key="2">
    <source>
        <dbReference type="EMBL" id="CAB4705942.1"/>
    </source>
</evidence>
<protein>
    <submittedName>
        <fullName evidence="2">Unannotated protein</fullName>
    </submittedName>
</protein>
<organism evidence="2">
    <name type="scientific">freshwater metagenome</name>
    <dbReference type="NCBI Taxonomy" id="449393"/>
    <lineage>
        <taxon>unclassified sequences</taxon>
        <taxon>metagenomes</taxon>
        <taxon>ecological metagenomes</taxon>
    </lineage>
</organism>
<name>A0A6J6Q613_9ZZZZ</name>
<dbReference type="EMBL" id="CAEZYB010000069">
    <property type="protein sequence ID" value="CAB4705942.1"/>
    <property type="molecule type" value="Genomic_DNA"/>
</dbReference>
<feature type="domain" description="Amidohydrolase 3" evidence="1">
    <location>
        <begin position="49"/>
        <end position="534"/>
    </location>
</feature>
<reference evidence="2" key="1">
    <citation type="submission" date="2020-05" db="EMBL/GenBank/DDBJ databases">
        <authorList>
            <person name="Chiriac C."/>
            <person name="Salcher M."/>
            <person name="Ghai R."/>
            <person name="Kavagutti S V."/>
        </authorList>
    </citation>
    <scope>NUCLEOTIDE SEQUENCE</scope>
</reference>
<evidence type="ECO:0000259" key="1">
    <source>
        <dbReference type="Pfam" id="PF07969"/>
    </source>
</evidence>
<dbReference type="CDD" id="cd01300">
    <property type="entry name" value="YtcJ_like"/>
    <property type="match status" value="1"/>
</dbReference>
<proteinExistence type="predicted"/>
<dbReference type="PANTHER" id="PTHR22642">
    <property type="entry name" value="IMIDAZOLONEPROPIONASE"/>
    <property type="match status" value="1"/>
</dbReference>
<dbReference type="InterPro" id="IPR032466">
    <property type="entry name" value="Metal_Hydrolase"/>
</dbReference>
<sequence length="538" mass="58879">MSITVFTNGTIWTGVSSNLIVDALAIDGGKIIALGEDAKKHVGQDVTQIDLAGGMLLPAFGDGHAHPLYGGLESIGPQIKGAPTLDALLEIVRKFAQDNPDKEWIVGASYESWHAANGEFDAKWLDAVVPDRPVVLRANDYHTIWCNTKALEIAGVTKDSPEPPLGVIVRRPDGTPMGTMREWGAVDLIMNQLPENTRAEFREGFKVSTQTLAASGTTWVQDAWIDPGMPESYMDALANDLLGVRYNLALRADPFNWRNQLDWFASARDLVGTQSHLTCRSIKFFADGVIEGGTAALKLPYVDAPDSVGMPCWDWQELKEAVATIDSMGFQPHIHAIGDDGIHAALNAIEYAQSVNKEKSHPRPVITHVQLVDPIDLPRFAQLGVIANFEPLWACNDSLQSELTTPRLGQERAQWQYPIKSLLNDGAAISFGSDWPVTSQKPLECMTIAVTREHALSENPTPWIPDERISIDEALTAYTAGPAYQAGDETRRGTLQVGFEADVVWLDIDIRSIAPALIPTARVLGTWCLGKRVFTQES</sequence>
<dbReference type="InterPro" id="IPR013108">
    <property type="entry name" value="Amidohydro_3"/>
</dbReference>